<evidence type="ECO:0000256" key="8">
    <source>
        <dbReference type="SAM" id="Phobius"/>
    </source>
</evidence>
<evidence type="ECO:0000256" key="6">
    <source>
        <dbReference type="ARBA" id="ARBA00035120"/>
    </source>
</evidence>
<feature type="transmembrane region" description="Helical" evidence="8">
    <location>
        <begin position="34"/>
        <end position="55"/>
    </location>
</feature>
<keyword evidence="5 8" id="KW-0472">Membrane</keyword>
<protein>
    <recommendedName>
        <fullName evidence="10">Fluoride ion transporter CrcB</fullName>
    </recommendedName>
</protein>
<dbReference type="HAMAP" id="MF_00454">
    <property type="entry name" value="FluC"/>
    <property type="match status" value="1"/>
</dbReference>
<evidence type="ECO:0008006" key="10">
    <source>
        <dbReference type="Google" id="ProtNLM"/>
    </source>
</evidence>
<organism evidence="9">
    <name type="scientific">marine sediment metagenome</name>
    <dbReference type="NCBI Taxonomy" id="412755"/>
    <lineage>
        <taxon>unclassified sequences</taxon>
        <taxon>metagenomes</taxon>
        <taxon>ecological metagenomes</taxon>
    </lineage>
</organism>
<proteinExistence type="inferred from homology"/>
<dbReference type="InterPro" id="IPR003691">
    <property type="entry name" value="FluC"/>
</dbReference>
<comment type="similarity">
    <text evidence="6">Belongs to the fluoride channel Fluc/FEX (TC 1.A.43) family.</text>
</comment>
<accession>A0A0F9T7P8</accession>
<keyword evidence="2" id="KW-1003">Cell membrane</keyword>
<evidence type="ECO:0000256" key="2">
    <source>
        <dbReference type="ARBA" id="ARBA00022475"/>
    </source>
</evidence>
<dbReference type="GO" id="GO:0005886">
    <property type="term" value="C:plasma membrane"/>
    <property type="evidence" value="ECO:0007669"/>
    <property type="project" value="UniProtKB-SubCell"/>
</dbReference>
<evidence type="ECO:0000313" key="9">
    <source>
        <dbReference type="EMBL" id="KKN37518.1"/>
    </source>
</evidence>
<name>A0A0F9T7P8_9ZZZZ</name>
<sequence length="158" mass="17449">MMEISNIFSSHYNQLLVKVCNKVNYALLFYWEKLVLQLLTIAGGGALGAVLRFGISSYVYSLLGRDFPYGTIAVNMIGSLLMGLLFVLFVERGLVSAEWRSAIIIGFLGAFTTFSTFSIETLMLVESGELTRAAMNVVLSVTLCLFATWFGLIIGRHI</sequence>
<dbReference type="NCBIfam" id="TIGR00494">
    <property type="entry name" value="crcB"/>
    <property type="match status" value="1"/>
</dbReference>
<comment type="caution">
    <text evidence="9">The sequence shown here is derived from an EMBL/GenBank/DDBJ whole genome shotgun (WGS) entry which is preliminary data.</text>
</comment>
<feature type="transmembrane region" description="Helical" evidence="8">
    <location>
        <begin position="102"/>
        <end position="125"/>
    </location>
</feature>
<comment type="subcellular location">
    <subcellularLocation>
        <location evidence="1">Cell membrane</location>
        <topology evidence="1">Multi-pass membrane protein</topology>
    </subcellularLocation>
</comment>
<evidence type="ECO:0000256" key="4">
    <source>
        <dbReference type="ARBA" id="ARBA00022989"/>
    </source>
</evidence>
<evidence type="ECO:0000256" key="3">
    <source>
        <dbReference type="ARBA" id="ARBA00022692"/>
    </source>
</evidence>
<gene>
    <name evidence="9" type="ORF">LCGC14_0762640</name>
</gene>
<evidence type="ECO:0000256" key="5">
    <source>
        <dbReference type="ARBA" id="ARBA00023136"/>
    </source>
</evidence>
<dbReference type="AlphaFoldDB" id="A0A0F9T7P8"/>
<dbReference type="PANTHER" id="PTHR28259:SF1">
    <property type="entry name" value="FLUORIDE EXPORT PROTEIN 1-RELATED"/>
    <property type="match status" value="1"/>
</dbReference>
<evidence type="ECO:0000256" key="1">
    <source>
        <dbReference type="ARBA" id="ARBA00004651"/>
    </source>
</evidence>
<keyword evidence="4 8" id="KW-1133">Transmembrane helix</keyword>
<dbReference type="PANTHER" id="PTHR28259">
    <property type="entry name" value="FLUORIDE EXPORT PROTEIN 1-RELATED"/>
    <property type="match status" value="1"/>
</dbReference>
<dbReference type="GO" id="GO:1903425">
    <property type="term" value="F:fluoride transmembrane transporter activity"/>
    <property type="evidence" value="ECO:0007669"/>
    <property type="project" value="TreeGrafter"/>
</dbReference>
<dbReference type="EMBL" id="LAZR01001888">
    <property type="protein sequence ID" value="KKN37518.1"/>
    <property type="molecule type" value="Genomic_DNA"/>
</dbReference>
<feature type="transmembrane region" description="Helical" evidence="8">
    <location>
        <begin position="67"/>
        <end position="90"/>
    </location>
</feature>
<dbReference type="Pfam" id="PF02537">
    <property type="entry name" value="CRCB"/>
    <property type="match status" value="1"/>
</dbReference>
<feature type="transmembrane region" description="Helical" evidence="8">
    <location>
        <begin position="137"/>
        <end position="155"/>
    </location>
</feature>
<evidence type="ECO:0000256" key="7">
    <source>
        <dbReference type="ARBA" id="ARBA00035585"/>
    </source>
</evidence>
<keyword evidence="3 8" id="KW-0812">Transmembrane</keyword>
<reference evidence="9" key="1">
    <citation type="journal article" date="2015" name="Nature">
        <title>Complex archaea that bridge the gap between prokaryotes and eukaryotes.</title>
        <authorList>
            <person name="Spang A."/>
            <person name="Saw J.H."/>
            <person name="Jorgensen S.L."/>
            <person name="Zaremba-Niedzwiedzka K."/>
            <person name="Martijn J."/>
            <person name="Lind A.E."/>
            <person name="van Eijk R."/>
            <person name="Schleper C."/>
            <person name="Guy L."/>
            <person name="Ettema T.J."/>
        </authorList>
    </citation>
    <scope>NUCLEOTIDE SEQUENCE</scope>
</reference>
<comment type="catalytic activity">
    <reaction evidence="7">
        <text>fluoride(in) = fluoride(out)</text>
        <dbReference type="Rhea" id="RHEA:76159"/>
        <dbReference type="ChEBI" id="CHEBI:17051"/>
    </reaction>
    <physiologicalReaction direction="left-to-right" evidence="7">
        <dbReference type="Rhea" id="RHEA:76160"/>
    </physiologicalReaction>
</comment>